<keyword evidence="4 7" id="KW-0949">S-adenosyl-L-methionine</keyword>
<dbReference type="PANTHER" id="PTHR12843:SF5">
    <property type="entry name" value="EEF1A LYSINE METHYLTRANSFERASE 2"/>
    <property type="match status" value="1"/>
</dbReference>
<dbReference type="CTD" id="399818"/>
<dbReference type="CDD" id="cd02440">
    <property type="entry name" value="AdoMet_MTases"/>
    <property type="match status" value="1"/>
</dbReference>
<dbReference type="KEGG" id="gsh:117359783"/>
<protein>
    <recommendedName>
        <fullName evidence="7">EEF1A lysine methyltransferase 2</fullName>
        <ecNumber evidence="7">2.1.1.-</ecNumber>
    </recommendedName>
    <alternativeName>
        <fullName evidence="7">Methyltransferase-like protein 10</fullName>
    </alternativeName>
    <alternativeName>
        <fullName evidence="7">Protein-lysine N-methyltransferase METTL10</fullName>
    </alternativeName>
</protein>
<comment type="function">
    <text evidence="7">Protein-lysine methyltransferase that selectively catalyzes the trimethylation of EEF1A at 'Lys-318'.</text>
</comment>
<proteinExistence type="inferred from homology"/>
<dbReference type="HAMAP" id="MF_03188">
    <property type="entry name" value="Methyltr_EFM4"/>
    <property type="match status" value="1"/>
</dbReference>
<evidence type="ECO:0000313" key="9">
    <source>
        <dbReference type="Proteomes" id="UP000515159"/>
    </source>
</evidence>
<dbReference type="InterPro" id="IPR025714">
    <property type="entry name" value="Methyltranfer_dom"/>
</dbReference>
<dbReference type="EC" id="2.1.1.-" evidence="7"/>
<gene>
    <name evidence="7 10" type="primary">EEF1AKMT2</name>
    <name evidence="7" type="synonym">METTL10</name>
</gene>
<name>A0A6P8RDZ9_GEOSA</name>
<organism evidence="9 10">
    <name type="scientific">Geotrypetes seraphini</name>
    <name type="common">Gaboon caecilian</name>
    <name type="synonym">Caecilia seraphini</name>
    <dbReference type="NCBI Taxonomy" id="260995"/>
    <lineage>
        <taxon>Eukaryota</taxon>
        <taxon>Metazoa</taxon>
        <taxon>Chordata</taxon>
        <taxon>Craniata</taxon>
        <taxon>Vertebrata</taxon>
        <taxon>Euteleostomi</taxon>
        <taxon>Amphibia</taxon>
        <taxon>Gymnophiona</taxon>
        <taxon>Geotrypetes</taxon>
    </lineage>
</organism>
<dbReference type="RefSeq" id="XP_033798906.1">
    <property type="nucleotide sequence ID" value="XM_033943015.1"/>
</dbReference>
<evidence type="ECO:0000256" key="4">
    <source>
        <dbReference type="ARBA" id="ARBA00022691"/>
    </source>
</evidence>
<evidence type="ECO:0000256" key="1">
    <source>
        <dbReference type="ARBA" id="ARBA00022490"/>
    </source>
</evidence>
<evidence type="ECO:0000256" key="7">
    <source>
        <dbReference type="HAMAP-Rule" id="MF_03188"/>
    </source>
</evidence>
<dbReference type="OrthoDB" id="540004at2759"/>
<evidence type="ECO:0000256" key="2">
    <source>
        <dbReference type="ARBA" id="ARBA00022603"/>
    </source>
</evidence>
<keyword evidence="9" id="KW-1185">Reference proteome</keyword>
<evidence type="ECO:0000256" key="3">
    <source>
        <dbReference type="ARBA" id="ARBA00022679"/>
    </source>
</evidence>
<comment type="subcellular location">
    <subcellularLocation>
        <location evidence="7">Cytoplasm</location>
    </subcellularLocation>
    <subcellularLocation>
        <location evidence="7">Nucleus</location>
    </subcellularLocation>
</comment>
<dbReference type="SUPFAM" id="SSF53335">
    <property type="entry name" value="S-adenosyl-L-methionine-dependent methyltransferases"/>
    <property type="match status" value="1"/>
</dbReference>
<comment type="catalytic activity">
    <reaction evidence="6">
        <text>L-lysyl-[protein] + 3 S-adenosyl-L-methionine = N(6),N(6),N(6)-trimethyl-L-lysyl-[protein] + 3 S-adenosyl-L-homocysteine + 3 H(+)</text>
        <dbReference type="Rhea" id="RHEA:54192"/>
        <dbReference type="Rhea" id="RHEA-COMP:9752"/>
        <dbReference type="Rhea" id="RHEA-COMP:13826"/>
        <dbReference type="ChEBI" id="CHEBI:15378"/>
        <dbReference type="ChEBI" id="CHEBI:29969"/>
        <dbReference type="ChEBI" id="CHEBI:57856"/>
        <dbReference type="ChEBI" id="CHEBI:59789"/>
        <dbReference type="ChEBI" id="CHEBI:61961"/>
    </reaction>
    <physiologicalReaction direction="left-to-right" evidence="6">
        <dbReference type="Rhea" id="RHEA:54193"/>
    </physiologicalReaction>
</comment>
<dbReference type="GO" id="GO:0016279">
    <property type="term" value="F:protein-lysine N-methyltransferase activity"/>
    <property type="evidence" value="ECO:0007669"/>
    <property type="project" value="UniProtKB-UniRule"/>
</dbReference>
<evidence type="ECO:0000313" key="10">
    <source>
        <dbReference type="RefSeq" id="XP_033798906.1"/>
    </source>
</evidence>
<dbReference type="Gene3D" id="3.40.50.150">
    <property type="entry name" value="Vaccinia Virus protein VP39"/>
    <property type="match status" value="1"/>
</dbReference>
<dbReference type="GeneID" id="117359783"/>
<dbReference type="GO" id="GO:0005634">
    <property type="term" value="C:nucleus"/>
    <property type="evidence" value="ECO:0007669"/>
    <property type="project" value="UniProtKB-SubCell"/>
</dbReference>
<dbReference type="GO" id="GO:0032259">
    <property type="term" value="P:methylation"/>
    <property type="evidence" value="ECO:0007669"/>
    <property type="project" value="UniProtKB-KW"/>
</dbReference>
<dbReference type="InterPro" id="IPR029063">
    <property type="entry name" value="SAM-dependent_MTases_sf"/>
</dbReference>
<keyword evidence="5 7" id="KW-0539">Nucleus</keyword>
<dbReference type="GO" id="GO:0005737">
    <property type="term" value="C:cytoplasm"/>
    <property type="evidence" value="ECO:0007669"/>
    <property type="project" value="UniProtKB-SubCell"/>
</dbReference>
<feature type="domain" description="Methyltransferase" evidence="8">
    <location>
        <begin position="71"/>
        <end position="205"/>
    </location>
</feature>
<evidence type="ECO:0000256" key="5">
    <source>
        <dbReference type="ARBA" id="ARBA00023242"/>
    </source>
</evidence>
<evidence type="ECO:0000259" key="8">
    <source>
        <dbReference type="Pfam" id="PF13847"/>
    </source>
</evidence>
<dbReference type="InParanoid" id="A0A6P8RDZ9"/>
<dbReference type="PANTHER" id="PTHR12843">
    <property type="entry name" value="PROTEIN-LYSINE N-METHYLTRANSFERASE METTL10"/>
    <property type="match status" value="1"/>
</dbReference>
<accession>A0A6P8RDZ9</accession>
<keyword evidence="1 7" id="KW-0963">Cytoplasm</keyword>
<keyword evidence="2 7" id="KW-0489">Methyltransferase</keyword>
<comment type="similarity">
    <text evidence="7">Belongs to the class I-like SAM-binding methyltransferase superfamily. EFM4 family.</text>
</comment>
<dbReference type="AlphaFoldDB" id="A0A6P8RDZ9"/>
<dbReference type="Pfam" id="PF13847">
    <property type="entry name" value="Methyltransf_31"/>
    <property type="match status" value="1"/>
</dbReference>
<dbReference type="FunFam" id="3.40.50.150:FF:000172">
    <property type="entry name" value="EEF1A lysine methyltransferase 2"/>
    <property type="match status" value="1"/>
</dbReference>
<keyword evidence="3 7" id="KW-0808">Transferase</keyword>
<dbReference type="FunCoup" id="A0A6P8RDZ9">
    <property type="interactions" value="3163"/>
</dbReference>
<dbReference type="InterPro" id="IPR026635">
    <property type="entry name" value="Efm4/METTL10"/>
</dbReference>
<evidence type="ECO:0000256" key="6">
    <source>
        <dbReference type="ARBA" id="ARBA00049497"/>
    </source>
</evidence>
<sequence length="235" mass="26582">MSAEMRPTRLPPAEPAFLPSRLGTKAYWDDAYKRELETFQDCGDYGEVWFGEESMSRLIRWLKKQKIPLDTSILDIGSGNGMFLVELAKAGYINLAGIDYCPAAIELAERILEKEGFSHSIRLQVEDFLNPSSDLSGFGIGFDKGTFDAVSLDPENAVEKREQFVMSLTHLLKPEGFFIITSCNWTKEELLHHFREGFEFLEELPSSKFTFGGRTGNSVTVLVFKKNSQMLAKMQ</sequence>
<reference evidence="10" key="1">
    <citation type="submission" date="2025-08" db="UniProtKB">
        <authorList>
            <consortium name="RefSeq"/>
        </authorList>
    </citation>
    <scope>IDENTIFICATION</scope>
</reference>
<dbReference type="Proteomes" id="UP000515159">
    <property type="component" value="Chromosome 4"/>
</dbReference>